<dbReference type="Pfam" id="PF00806">
    <property type="entry name" value="PUF"/>
    <property type="match status" value="2"/>
</dbReference>
<dbReference type="Pfam" id="PF22493">
    <property type="entry name" value="PUF_NOP9"/>
    <property type="match status" value="1"/>
</dbReference>
<keyword evidence="1" id="KW-0677">Repeat</keyword>
<feature type="region of interest" description="Disordered" evidence="3">
    <location>
        <begin position="222"/>
        <end position="344"/>
    </location>
</feature>
<feature type="region of interest" description="Disordered" evidence="3">
    <location>
        <begin position="448"/>
        <end position="508"/>
    </location>
</feature>
<feature type="domain" description="PUM-HD" evidence="4">
    <location>
        <begin position="505"/>
        <end position="884"/>
    </location>
</feature>
<proteinExistence type="predicted"/>
<feature type="compositionally biased region" description="Polar residues" evidence="3">
    <location>
        <begin position="279"/>
        <end position="300"/>
    </location>
</feature>
<evidence type="ECO:0000256" key="2">
    <source>
        <dbReference type="PROSITE-ProRule" id="PRU00317"/>
    </source>
</evidence>
<comment type="caution">
    <text evidence="5">The sequence shown here is derived from an EMBL/GenBank/DDBJ whole genome shotgun (WGS) entry which is preliminary data.</text>
</comment>
<keyword evidence="6" id="KW-1185">Reference proteome</keyword>
<feature type="compositionally biased region" description="Polar residues" evidence="3">
    <location>
        <begin position="222"/>
        <end position="232"/>
    </location>
</feature>
<feature type="compositionally biased region" description="Low complexity" evidence="3">
    <location>
        <begin position="309"/>
        <end position="332"/>
    </location>
</feature>
<accession>A0ABD3MT47</accession>
<dbReference type="PROSITE" id="PS50302">
    <property type="entry name" value="PUM"/>
    <property type="match status" value="6"/>
</dbReference>
<dbReference type="PANTHER" id="PTHR12537:SF13">
    <property type="entry name" value="PUMILIO HOMOLOGY DOMAIN FAMILY MEMBER 4"/>
    <property type="match status" value="1"/>
</dbReference>
<dbReference type="InterPro" id="IPR033133">
    <property type="entry name" value="PUM-HD"/>
</dbReference>
<dbReference type="InterPro" id="IPR001313">
    <property type="entry name" value="Pumilio_RNA-bd_rpt"/>
</dbReference>
<dbReference type="CDD" id="cd07920">
    <property type="entry name" value="Pumilio"/>
    <property type="match status" value="1"/>
</dbReference>
<feature type="compositionally biased region" description="Low complexity" evidence="3">
    <location>
        <begin position="249"/>
        <end position="266"/>
    </location>
</feature>
<dbReference type="InterPro" id="IPR016024">
    <property type="entry name" value="ARM-type_fold"/>
</dbReference>
<feature type="repeat" description="Pumilio" evidence="2">
    <location>
        <begin position="672"/>
        <end position="707"/>
    </location>
</feature>
<feature type="repeat" description="Pumilio" evidence="2">
    <location>
        <begin position="816"/>
        <end position="853"/>
    </location>
</feature>
<feature type="region of interest" description="Disordered" evidence="3">
    <location>
        <begin position="72"/>
        <end position="106"/>
    </location>
</feature>
<dbReference type="InterPro" id="IPR011989">
    <property type="entry name" value="ARM-like"/>
</dbReference>
<organism evidence="5 6">
    <name type="scientific">Stephanodiscus triporus</name>
    <dbReference type="NCBI Taxonomy" id="2934178"/>
    <lineage>
        <taxon>Eukaryota</taxon>
        <taxon>Sar</taxon>
        <taxon>Stramenopiles</taxon>
        <taxon>Ochrophyta</taxon>
        <taxon>Bacillariophyta</taxon>
        <taxon>Coscinodiscophyceae</taxon>
        <taxon>Thalassiosirophycidae</taxon>
        <taxon>Stephanodiscales</taxon>
        <taxon>Stephanodiscaceae</taxon>
        <taxon>Stephanodiscus</taxon>
    </lineage>
</organism>
<reference evidence="5 6" key="1">
    <citation type="submission" date="2024-10" db="EMBL/GenBank/DDBJ databases">
        <title>Updated reference genomes for cyclostephanoid diatoms.</title>
        <authorList>
            <person name="Roberts W.R."/>
            <person name="Alverson A.J."/>
        </authorList>
    </citation>
    <scope>NUCLEOTIDE SEQUENCE [LARGE SCALE GENOMIC DNA]</scope>
    <source>
        <strain evidence="5 6">AJA276-08</strain>
    </source>
</reference>
<dbReference type="EMBL" id="JALLAZ020001712">
    <property type="protein sequence ID" value="KAL3767134.1"/>
    <property type="molecule type" value="Genomic_DNA"/>
</dbReference>
<feature type="region of interest" description="Disordered" evidence="3">
    <location>
        <begin position="906"/>
        <end position="962"/>
    </location>
</feature>
<feature type="compositionally biased region" description="Polar residues" evidence="3">
    <location>
        <begin position="1"/>
        <end position="17"/>
    </location>
</feature>
<dbReference type="SMART" id="SM00025">
    <property type="entry name" value="Pumilio"/>
    <property type="match status" value="8"/>
</dbReference>
<dbReference type="AlphaFoldDB" id="A0ABD3MT47"/>
<feature type="compositionally biased region" description="Polar residues" evidence="3">
    <location>
        <begin position="496"/>
        <end position="508"/>
    </location>
</feature>
<dbReference type="PANTHER" id="PTHR12537">
    <property type="entry name" value="RNA BINDING PROTEIN PUMILIO-RELATED"/>
    <property type="match status" value="1"/>
</dbReference>
<gene>
    <name evidence="5" type="ORF">ACHAW5_003153</name>
</gene>
<feature type="region of interest" description="Disordered" evidence="3">
    <location>
        <begin position="633"/>
        <end position="660"/>
    </location>
</feature>
<evidence type="ECO:0000256" key="3">
    <source>
        <dbReference type="SAM" id="MobiDB-lite"/>
    </source>
</evidence>
<feature type="compositionally biased region" description="Low complexity" evidence="3">
    <location>
        <begin position="933"/>
        <end position="958"/>
    </location>
</feature>
<dbReference type="Proteomes" id="UP001530315">
    <property type="component" value="Unassembled WGS sequence"/>
</dbReference>
<protein>
    <recommendedName>
        <fullName evidence="4">PUM-HD domain-containing protein</fullName>
    </recommendedName>
</protein>
<feature type="repeat" description="Pumilio" evidence="2">
    <location>
        <begin position="744"/>
        <end position="779"/>
    </location>
</feature>
<feature type="repeat" description="Pumilio" evidence="2">
    <location>
        <begin position="780"/>
        <end position="815"/>
    </location>
</feature>
<dbReference type="SUPFAM" id="SSF48371">
    <property type="entry name" value="ARM repeat"/>
    <property type="match status" value="1"/>
</dbReference>
<evidence type="ECO:0000259" key="4">
    <source>
        <dbReference type="PROSITE" id="PS50303"/>
    </source>
</evidence>
<feature type="region of interest" description="Disordered" evidence="3">
    <location>
        <begin position="1"/>
        <end position="48"/>
    </location>
</feature>
<evidence type="ECO:0000313" key="6">
    <source>
        <dbReference type="Proteomes" id="UP001530315"/>
    </source>
</evidence>
<feature type="repeat" description="Pumilio" evidence="2">
    <location>
        <begin position="708"/>
        <end position="743"/>
    </location>
</feature>
<sequence length="991" mass="106470">MPPSGSSALWSSNNIQHNKAPREGGVGSISNGREGGGGGMPMTGANRGMEDDVMVSLGSVLSTVNIAGGDVDGGSGHGSVGGGGGQGKGGYGAPGTAVGSSQPVPWGTAAPAPAGLSYNFYGNSNGGGNAQPSNAAKSSEHDSLQNILYDSGIYEAEDFSQRRASSSSSSGGGGGGGPTTPVPINPDRERKASIDIFLSQSPSRALGEDAFRVMHRTSSNPSLVNLYPNSNQQHHDGVPSRNGLKPLASTAPSSRSESPSPQNSRSGMAAAVNGVGSPYSGNNNNGMQGYPSQFSGNSPANAFLPMGNQQQQHGHLHAQLQQQQQQPSLSGQFPNPGNAIPGLVNNGQYLQLQQQIQQPQYMPMPVVSQQQPQVFYMAVPAPDGKGQVLQPVQMVQMPGQAGTIMMPVVAANNGNNQQVATDVSSPQGQMMLMHPLQAKNGMGGMYGQGNQVGNDGGSSNQYSQYGNPMQQQSPTAYDNRYAKNNNAIDGPGEAGQYQNDQGGNNHDQVLNGSLSILYSSSERPPLRALLGNVRRLSRDQVGCRLLQQALDEDGPPAATAILNEGLTFWAEAMVDPFGNYLFQKILERITPAERVTLVGSVSTRLVNASLNLHGTRSVQKIVEVCAVDEEVEEASREEAEGGENESSENGDGTVARRDKKRKETAAKILTDALKPSAARLCIDSHGNHAIQRILLKLPYQYTQFIFDAVAASVEDVARHRHGCCVIQRCLDSRHSAARTHLVTRIVEKSLELMQDAYGNYVVQYVLDVCGDDEVHSVCESVIGKVCILAVQKFSSNVMEKCLERCTDRVREEYLNELNDSDRLRELMMDPFGNYVVQRALSVSTHAQAIRLVETMKPHLSSQNGGGIRNTAGGRRILGKICRRFPNFVLEGETFEDYDLNQVLARDSSPHHQQGGGRRQNQFGMHPQLPGPSPRNQRGNGRPRNQQQHIPQYQQQLQQHGHHVNDIQSDLNVMTAYHHDTGANPYLFPHTM</sequence>
<feature type="repeat" description="Pumilio" evidence="2">
    <location>
        <begin position="528"/>
        <end position="563"/>
    </location>
</feature>
<dbReference type="InterPro" id="IPR033712">
    <property type="entry name" value="Pumilio_RNA-bd"/>
</dbReference>
<dbReference type="Gene3D" id="1.25.10.10">
    <property type="entry name" value="Leucine-rich Repeat Variant"/>
    <property type="match status" value="1"/>
</dbReference>
<feature type="compositionally biased region" description="Gly residues" evidence="3">
    <location>
        <begin position="72"/>
        <end position="93"/>
    </location>
</feature>
<evidence type="ECO:0000313" key="5">
    <source>
        <dbReference type="EMBL" id="KAL3767134.1"/>
    </source>
</evidence>
<feature type="region of interest" description="Disordered" evidence="3">
    <location>
        <begin position="159"/>
        <end position="187"/>
    </location>
</feature>
<dbReference type="PROSITE" id="PS50303">
    <property type="entry name" value="PUM_HD"/>
    <property type="match status" value="1"/>
</dbReference>
<name>A0ABD3MT47_9STRA</name>
<evidence type="ECO:0000256" key="1">
    <source>
        <dbReference type="ARBA" id="ARBA00022737"/>
    </source>
</evidence>
<feature type="compositionally biased region" description="Polar residues" evidence="3">
    <location>
        <begin position="457"/>
        <end position="487"/>
    </location>
</feature>